<evidence type="ECO:0000313" key="4">
    <source>
        <dbReference type="Proteomes" id="UP000759131"/>
    </source>
</evidence>
<evidence type="ECO:0000313" key="3">
    <source>
        <dbReference type="EMBL" id="CAD7623697.1"/>
    </source>
</evidence>
<sequence length="262" mass="30001">MRKVYSNFVLVNFAKYLAIIIVRIRTIVDDKILRDYDLVEVFEYNNNNTDNENDIIKSVINCFAAKISRLKSGVNDLNDYIKTFEKERHRYRELEAFNGQLIQDVQQLDQQNHKLLQDIEKQRQRSTIVATRAARRHRCRPQYPRSHRKGPVVRSRPTSTTGPRCMTRTQPSVAFAGLSGWFGATSSPSPSQSHHLSRFSCASSRLPLINGNSGGQHWHLSIVACAIQPMIQLPLLNGWCRYSFTSSLPSYDESLWSTQSVA</sequence>
<feature type="coiled-coil region" evidence="1">
    <location>
        <begin position="98"/>
        <end position="125"/>
    </location>
</feature>
<organism evidence="3">
    <name type="scientific">Medioppia subpectinata</name>
    <dbReference type="NCBI Taxonomy" id="1979941"/>
    <lineage>
        <taxon>Eukaryota</taxon>
        <taxon>Metazoa</taxon>
        <taxon>Ecdysozoa</taxon>
        <taxon>Arthropoda</taxon>
        <taxon>Chelicerata</taxon>
        <taxon>Arachnida</taxon>
        <taxon>Acari</taxon>
        <taxon>Acariformes</taxon>
        <taxon>Sarcoptiformes</taxon>
        <taxon>Oribatida</taxon>
        <taxon>Brachypylina</taxon>
        <taxon>Oppioidea</taxon>
        <taxon>Oppiidae</taxon>
        <taxon>Medioppia</taxon>
    </lineage>
</organism>
<dbReference type="EMBL" id="OC856405">
    <property type="protein sequence ID" value="CAD7623697.1"/>
    <property type="molecule type" value="Genomic_DNA"/>
</dbReference>
<protein>
    <submittedName>
        <fullName evidence="3">Uncharacterized protein</fullName>
    </submittedName>
</protein>
<keyword evidence="1" id="KW-0175">Coiled coil</keyword>
<reference evidence="3" key="1">
    <citation type="submission" date="2020-11" db="EMBL/GenBank/DDBJ databases">
        <authorList>
            <person name="Tran Van P."/>
        </authorList>
    </citation>
    <scope>NUCLEOTIDE SEQUENCE</scope>
</reference>
<dbReference type="Proteomes" id="UP000759131">
    <property type="component" value="Unassembled WGS sequence"/>
</dbReference>
<feature type="region of interest" description="Disordered" evidence="2">
    <location>
        <begin position="131"/>
        <end position="167"/>
    </location>
</feature>
<accession>A0A7R9PX84</accession>
<proteinExistence type="predicted"/>
<name>A0A7R9PX84_9ACAR</name>
<feature type="compositionally biased region" description="Basic residues" evidence="2">
    <location>
        <begin position="133"/>
        <end position="151"/>
    </location>
</feature>
<feature type="compositionally biased region" description="Polar residues" evidence="2">
    <location>
        <begin position="156"/>
        <end position="167"/>
    </location>
</feature>
<evidence type="ECO:0000256" key="2">
    <source>
        <dbReference type="SAM" id="MobiDB-lite"/>
    </source>
</evidence>
<evidence type="ECO:0000256" key="1">
    <source>
        <dbReference type="SAM" id="Coils"/>
    </source>
</evidence>
<dbReference type="EMBL" id="CAJPIZ010001830">
    <property type="protein sequence ID" value="CAG2104127.1"/>
    <property type="molecule type" value="Genomic_DNA"/>
</dbReference>
<gene>
    <name evidence="3" type="ORF">OSB1V03_LOCUS4148</name>
</gene>
<dbReference type="AlphaFoldDB" id="A0A7R9PX84"/>
<keyword evidence="4" id="KW-1185">Reference proteome</keyword>